<dbReference type="Proteomes" id="UP001457282">
    <property type="component" value="Unassembled WGS sequence"/>
</dbReference>
<evidence type="ECO:0000313" key="1">
    <source>
        <dbReference type="EMBL" id="KAK9933157.1"/>
    </source>
</evidence>
<evidence type="ECO:0000313" key="2">
    <source>
        <dbReference type="Proteomes" id="UP001457282"/>
    </source>
</evidence>
<proteinExistence type="predicted"/>
<reference evidence="1 2" key="1">
    <citation type="journal article" date="2023" name="G3 (Bethesda)">
        <title>A chromosome-length genome assembly and annotation of blackberry (Rubus argutus, cv. 'Hillquist').</title>
        <authorList>
            <person name="Bruna T."/>
            <person name="Aryal R."/>
            <person name="Dudchenko O."/>
            <person name="Sargent D.J."/>
            <person name="Mead D."/>
            <person name="Buti M."/>
            <person name="Cavallini A."/>
            <person name="Hytonen T."/>
            <person name="Andres J."/>
            <person name="Pham M."/>
            <person name="Weisz D."/>
            <person name="Mascagni F."/>
            <person name="Usai G."/>
            <person name="Natali L."/>
            <person name="Bassil N."/>
            <person name="Fernandez G.E."/>
            <person name="Lomsadze A."/>
            <person name="Armour M."/>
            <person name="Olukolu B."/>
            <person name="Poorten T."/>
            <person name="Britton C."/>
            <person name="Davik J."/>
            <person name="Ashrafi H."/>
            <person name="Aiden E.L."/>
            <person name="Borodovsky M."/>
            <person name="Worthington M."/>
        </authorList>
    </citation>
    <scope>NUCLEOTIDE SEQUENCE [LARGE SCALE GENOMIC DNA]</scope>
    <source>
        <strain evidence="1">PI 553951</strain>
    </source>
</reference>
<organism evidence="1 2">
    <name type="scientific">Rubus argutus</name>
    <name type="common">Southern blackberry</name>
    <dbReference type="NCBI Taxonomy" id="59490"/>
    <lineage>
        <taxon>Eukaryota</taxon>
        <taxon>Viridiplantae</taxon>
        <taxon>Streptophyta</taxon>
        <taxon>Embryophyta</taxon>
        <taxon>Tracheophyta</taxon>
        <taxon>Spermatophyta</taxon>
        <taxon>Magnoliopsida</taxon>
        <taxon>eudicotyledons</taxon>
        <taxon>Gunneridae</taxon>
        <taxon>Pentapetalae</taxon>
        <taxon>rosids</taxon>
        <taxon>fabids</taxon>
        <taxon>Rosales</taxon>
        <taxon>Rosaceae</taxon>
        <taxon>Rosoideae</taxon>
        <taxon>Rosoideae incertae sedis</taxon>
        <taxon>Rubus</taxon>
    </lineage>
</organism>
<name>A0AAW1X8Z0_RUBAR</name>
<gene>
    <name evidence="1" type="ORF">M0R45_020362</name>
</gene>
<sequence>MYAPPSFSSGGAWRQPPPSLPLNPNISLQNSINLYMYLSNLASFTPHYGYNAHPTFPIQNPNFPVQNPSLTSTQFSNPAFRPQNSKELLERIDRAVGKARSDLIAVGDSVSAWKVSQSALLILQVDCWSSLGFQMQQVPSLHRLMLTEGKINAFIHCFVGVRRITSLYDLEVAICKNEGIELFEELGLGPLLRNPLV</sequence>
<comment type="caution">
    <text evidence="1">The sequence shown here is derived from an EMBL/GenBank/DDBJ whole genome shotgun (WGS) entry which is preliminary data.</text>
</comment>
<keyword evidence="2" id="KW-1185">Reference proteome</keyword>
<dbReference type="EMBL" id="JBEDUW010000004">
    <property type="protein sequence ID" value="KAK9933157.1"/>
    <property type="molecule type" value="Genomic_DNA"/>
</dbReference>
<protein>
    <submittedName>
        <fullName evidence="1">Uncharacterized protein</fullName>
    </submittedName>
</protein>
<dbReference type="AlphaFoldDB" id="A0AAW1X8Z0"/>
<accession>A0AAW1X8Z0</accession>